<protein>
    <submittedName>
        <fullName evidence="1">Uncharacterized protein</fullName>
    </submittedName>
</protein>
<keyword evidence="2" id="KW-1185">Reference proteome</keyword>
<evidence type="ECO:0000313" key="2">
    <source>
        <dbReference type="Proteomes" id="UP000643165"/>
    </source>
</evidence>
<dbReference type="EMBL" id="BOPB01000037">
    <property type="protein sequence ID" value="GIJ24623.1"/>
    <property type="molecule type" value="Genomic_DNA"/>
</dbReference>
<accession>A0ABQ4J368</accession>
<name>A0ABQ4J368_9ACTN</name>
<dbReference type="Proteomes" id="UP000643165">
    <property type="component" value="Unassembled WGS sequence"/>
</dbReference>
<gene>
    <name evidence="1" type="ORF">Vlu01_52470</name>
</gene>
<evidence type="ECO:0000313" key="1">
    <source>
        <dbReference type="EMBL" id="GIJ24623.1"/>
    </source>
</evidence>
<dbReference type="RefSeq" id="WP_204004497.1">
    <property type="nucleotide sequence ID" value="NZ_BOPB01000037.1"/>
</dbReference>
<proteinExistence type="predicted"/>
<sequence length="276" mass="29301">MSVIVMSAPAHAATETNFFSGTISAGASASWVWNNANPHTAVYKVGLSPTGASTSAACAFEVTNEWYERLNTGERKFHFTIKNVGSIACGTNVILSSLNGSTIASTGGMEPSEIKAFSTQLTQYGQIADMGLIGLLPAGATSSNTCRFKVLRTWYQRVPQGDVAQPVYLHAEVQNIGSIACSADVVKGIAPTESRLSLRTLGAGSSTGIVWNNANPTTATHVINVEPVELGCTMQVTRHYYRQVINSNGSTERELVLTLKNIGSAQCSARPILSRI</sequence>
<organism evidence="1 2">
    <name type="scientific">Micromonospora lutea</name>
    <dbReference type="NCBI Taxonomy" id="419825"/>
    <lineage>
        <taxon>Bacteria</taxon>
        <taxon>Bacillati</taxon>
        <taxon>Actinomycetota</taxon>
        <taxon>Actinomycetes</taxon>
        <taxon>Micromonosporales</taxon>
        <taxon>Micromonosporaceae</taxon>
        <taxon>Micromonospora</taxon>
    </lineage>
</organism>
<comment type="caution">
    <text evidence="1">The sequence shown here is derived from an EMBL/GenBank/DDBJ whole genome shotgun (WGS) entry which is preliminary data.</text>
</comment>
<reference evidence="1 2" key="1">
    <citation type="submission" date="2021-01" db="EMBL/GenBank/DDBJ databases">
        <title>Whole genome shotgun sequence of Verrucosispora lutea NBRC 106530.</title>
        <authorList>
            <person name="Komaki H."/>
            <person name="Tamura T."/>
        </authorList>
    </citation>
    <scope>NUCLEOTIDE SEQUENCE [LARGE SCALE GENOMIC DNA]</scope>
    <source>
        <strain evidence="1 2">NBRC 106530</strain>
    </source>
</reference>